<dbReference type="SMART" id="SM00388">
    <property type="entry name" value="HisKA"/>
    <property type="match status" value="1"/>
</dbReference>
<dbReference type="InterPro" id="IPR036097">
    <property type="entry name" value="HisK_dim/P_sf"/>
</dbReference>
<keyword evidence="3" id="KW-0597">Phosphoprotein</keyword>
<proteinExistence type="predicted"/>
<dbReference type="EMBL" id="BIFQ01000001">
    <property type="protein sequence ID" value="GCE05746.1"/>
    <property type="molecule type" value="Genomic_DNA"/>
</dbReference>
<dbReference type="Gene3D" id="3.30.450.40">
    <property type="match status" value="1"/>
</dbReference>
<dbReference type="Gene3D" id="1.10.287.130">
    <property type="match status" value="1"/>
</dbReference>
<feature type="coiled-coil region" evidence="6">
    <location>
        <begin position="374"/>
        <end position="401"/>
    </location>
</feature>
<comment type="caution">
    <text evidence="8">The sequence shown here is derived from an EMBL/GenBank/DDBJ whole genome shotgun (WGS) entry which is preliminary data.</text>
</comment>
<dbReference type="SUPFAM" id="SSF47384">
    <property type="entry name" value="Homodimeric domain of signal transducing histidine kinase"/>
    <property type="match status" value="1"/>
</dbReference>
<keyword evidence="6" id="KW-0175">Coiled coil</keyword>
<evidence type="ECO:0000256" key="5">
    <source>
        <dbReference type="ARBA" id="ARBA00023012"/>
    </source>
</evidence>
<feature type="domain" description="Histidine kinase" evidence="7">
    <location>
        <begin position="358"/>
        <end position="592"/>
    </location>
</feature>
<evidence type="ECO:0000256" key="1">
    <source>
        <dbReference type="ARBA" id="ARBA00000085"/>
    </source>
</evidence>
<dbReference type="Gene3D" id="3.30.565.10">
    <property type="entry name" value="Histidine kinase-like ATPase, C-terminal domain"/>
    <property type="match status" value="1"/>
</dbReference>
<dbReference type="CDD" id="cd00082">
    <property type="entry name" value="HisKA"/>
    <property type="match status" value="1"/>
</dbReference>
<keyword evidence="4" id="KW-0418">Kinase</keyword>
<dbReference type="SUPFAM" id="SSF55781">
    <property type="entry name" value="GAF domain-like"/>
    <property type="match status" value="1"/>
</dbReference>
<organism evidence="8 9">
    <name type="scientific">Dictyobacter aurantiacus</name>
    <dbReference type="NCBI Taxonomy" id="1936993"/>
    <lineage>
        <taxon>Bacteria</taxon>
        <taxon>Bacillati</taxon>
        <taxon>Chloroflexota</taxon>
        <taxon>Ktedonobacteria</taxon>
        <taxon>Ktedonobacterales</taxon>
        <taxon>Dictyobacteraceae</taxon>
        <taxon>Dictyobacter</taxon>
    </lineage>
</organism>
<dbReference type="Gene3D" id="3.30.450.20">
    <property type="entry name" value="PAS domain"/>
    <property type="match status" value="1"/>
</dbReference>
<dbReference type="PROSITE" id="PS50109">
    <property type="entry name" value="HIS_KIN"/>
    <property type="match status" value="1"/>
</dbReference>
<evidence type="ECO:0000256" key="2">
    <source>
        <dbReference type="ARBA" id="ARBA00012438"/>
    </source>
</evidence>
<keyword evidence="9" id="KW-1185">Reference proteome</keyword>
<comment type="catalytic activity">
    <reaction evidence="1">
        <text>ATP + protein L-histidine = ADP + protein N-phospho-L-histidine.</text>
        <dbReference type="EC" id="2.7.13.3"/>
    </reaction>
</comment>
<keyword evidence="5" id="KW-0902">Two-component regulatory system</keyword>
<dbReference type="SUPFAM" id="SSF55874">
    <property type="entry name" value="ATPase domain of HSP90 chaperone/DNA topoisomerase II/histidine kinase"/>
    <property type="match status" value="1"/>
</dbReference>
<dbReference type="Pfam" id="PF02518">
    <property type="entry name" value="HATPase_c"/>
    <property type="match status" value="1"/>
</dbReference>
<reference evidence="9" key="1">
    <citation type="submission" date="2018-12" db="EMBL/GenBank/DDBJ databases">
        <title>Tengunoibacter tsumagoiensis gen. nov., sp. nov., Dictyobacter kobayashii sp. nov., D. alpinus sp. nov., and D. joshuensis sp. nov. and description of Dictyobacteraceae fam. nov. within the order Ktedonobacterales isolated from Tengu-no-mugimeshi.</title>
        <authorList>
            <person name="Wang C.M."/>
            <person name="Zheng Y."/>
            <person name="Sakai Y."/>
            <person name="Toyoda A."/>
            <person name="Minakuchi Y."/>
            <person name="Abe K."/>
            <person name="Yokota A."/>
            <person name="Yabe S."/>
        </authorList>
    </citation>
    <scope>NUCLEOTIDE SEQUENCE [LARGE SCALE GENOMIC DNA]</scope>
    <source>
        <strain evidence="9">S-27</strain>
    </source>
</reference>
<evidence type="ECO:0000313" key="8">
    <source>
        <dbReference type="EMBL" id="GCE05746.1"/>
    </source>
</evidence>
<dbReference type="InterPro" id="IPR003661">
    <property type="entry name" value="HisK_dim/P_dom"/>
</dbReference>
<protein>
    <recommendedName>
        <fullName evidence="2">histidine kinase</fullName>
        <ecNumber evidence="2">2.7.13.3</ecNumber>
    </recommendedName>
</protein>
<dbReference type="Proteomes" id="UP000287224">
    <property type="component" value="Unassembled WGS sequence"/>
</dbReference>
<dbReference type="PRINTS" id="PR00344">
    <property type="entry name" value="BCTRLSENSOR"/>
</dbReference>
<evidence type="ECO:0000256" key="4">
    <source>
        <dbReference type="ARBA" id="ARBA00022777"/>
    </source>
</evidence>
<sequence length="596" mass="65804">MRHIPGKNTRQVTVPCAWLQGLFQPFTEGVIICDQAGKILQMNPAALTLFEVSAEAVYRGTDFQRFLHTFQRGDDPQAAGHQELWLSQLGIEPPVEPYAPEQTLLLHLPSGRQATVAFWHAPLLDDTEQVAGTMAVFRQVTSPYQQGLHLQQVHETIAALNMAIASLPAYGTRMLPERSLLLSPLVSSIARPLMDMIHQVLDGRRVMLTATGSSGQLWYIAGSGFTPEQEQVVRAAKGVVASMFVDDQVIARLSARQEVQISSQDLRKLPSFLPVFDSEDLLLLPLFLEERFAGQLIVFKASSANGYTPEEIQLAKIVVVEIELLVECLGILHERIASGTRSLVQQEVGRLSNDFLTLASHELRTPLTGIIGNIQLAQHRLNRLKRQIREQTGEVNMSIEQIEDPLASAIECADLQQDALNGMIDTLSIPAEPTEARMQEENLLTLLHDTLDRVRRSAPERAIALKVPPGIQAVFIRADGQQIVQVLTNYLVNALSHSGAAQPVAIQLIVTDTVALILVHDAGLGIVTEEQKALWQHFSHKKELATQHGADMNLGTGFYLCRMLIEQHHGQVGVQSHPEQGTTFWLTLPIVALLAK</sequence>
<dbReference type="InterPro" id="IPR005467">
    <property type="entry name" value="His_kinase_dom"/>
</dbReference>
<dbReference type="EC" id="2.7.13.3" evidence="2"/>
<dbReference type="InterPro" id="IPR029016">
    <property type="entry name" value="GAF-like_dom_sf"/>
</dbReference>
<dbReference type="OrthoDB" id="1112780at2"/>
<dbReference type="PANTHER" id="PTHR43547">
    <property type="entry name" value="TWO-COMPONENT HISTIDINE KINASE"/>
    <property type="match status" value="1"/>
</dbReference>
<dbReference type="InterPro" id="IPR004358">
    <property type="entry name" value="Sig_transdc_His_kin-like_C"/>
</dbReference>
<dbReference type="CDD" id="cd00130">
    <property type="entry name" value="PAS"/>
    <property type="match status" value="1"/>
</dbReference>
<dbReference type="PANTHER" id="PTHR43547:SF2">
    <property type="entry name" value="HYBRID SIGNAL TRANSDUCTION HISTIDINE KINASE C"/>
    <property type="match status" value="1"/>
</dbReference>
<dbReference type="InterPro" id="IPR036890">
    <property type="entry name" value="HATPase_C_sf"/>
</dbReference>
<gene>
    <name evidence="8" type="ORF">KDAU_30750</name>
</gene>
<keyword evidence="4" id="KW-0808">Transferase</keyword>
<dbReference type="InterPro" id="IPR000014">
    <property type="entry name" value="PAS"/>
</dbReference>
<dbReference type="AlphaFoldDB" id="A0A401ZFY3"/>
<dbReference type="GO" id="GO:0000155">
    <property type="term" value="F:phosphorelay sensor kinase activity"/>
    <property type="evidence" value="ECO:0007669"/>
    <property type="project" value="InterPro"/>
</dbReference>
<evidence type="ECO:0000256" key="3">
    <source>
        <dbReference type="ARBA" id="ARBA00022553"/>
    </source>
</evidence>
<dbReference type="InterPro" id="IPR035965">
    <property type="entry name" value="PAS-like_dom_sf"/>
</dbReference>
<evidence type="ECO:0000313" key="9">
    <source>
        <dbReference type="Proteomes" id="UP000287224"/>
    </source>
</evidence>
<evidence type="ECO:0000259" key="7">
    <source>
        <dbReference type="PROSITE" id="PS50109"/>
    </source>
</evidence>
<name>A0A401ZFY3_9CHLR</name>
<dbReference type="SUPFAM" id="SSF55785">
    <property type="entry name" value="PYP-like sensor domain (PAS domain)"/>
    <property type="match status" value="1"/>
</dbReference>
<dbReference type="SMART" id="SM00387">
    <property type="entry name" value="HATPase_c"/>
    <property type="match status" value="1"/>
</dbReference>
<dbReference type="SMART" id="SM00091">
    <property type="entry name" value="PAS"/>
    <property type="match status" value="1"/>
</dbReference>
<dbReference type="RefSeq" id="WP_126596765.1">
    <property type="nucleotide sequence ID" value="NZ_BIFQ01000001.1"/>
</dbReference>
<dbReference type="Pfam" id="PF00512">
    <property type="entry name" value="HisKA"/>
    <property type="match status" value="1"/>
</dbReference>
<accession>A0A401ZFY3</accession>
<evidence type="ECO:0000256" key="6">
    <source>
        <dbReference type="SAM" id="Coils"/>
    </source>
</evidence>
<dbReference type="InterPro" id="IPR003018">
    <property type="entry name" value="GAF"/>
</dbReference>
<dbReference type="InterPro" id="IPR003594">
    <property type="entry name" value="HATPase_dom"/>
</dbReference>
<dbReference type="Pfam" id="PF01590">
    <property type="entry name" value="GAF"/>
    <property type="match status" value="1"/>
</dbReference>